<dbReference type="PANTHER" id="PTHR10192">
    <property type="entry name" value="MOLYBDOPTERIN BIOSYNTHESIS PROTEIN"/>
    <property type="match status" value="1"/>
</dbReference>
<dbReference type="InterPro" id="IPR036425">
    <property type="entry name" value="MoaB/Mog-like_dom_sf"/>
</dbReference>
<comment type="catalytic activity">
    <reaction evidence="1">
        <text>adenylyl-molybdopterin + molybdate = Mo-molybdopterin + AMP + H(+)</text>
        <dbReference type="Rhea" id="RHEA:35047"/>
        <dbReference type="ChEBI" id="CHEBI:15378"/>
        <dbReference type="ChEBI" id="CHEBI:36264"/>
        <dbReference type="ChEBI" id="CHEBI:62727"/>
        <dbReference type="ChEBI" id="CHEBI:71302"/>
        <dbReference type="ChEBI" id="CHEBI:456215"/>
    </reaction>
</comment>
<comment type="function">
    <text evidence="1">Catalyzes the insertion of molybdate into adenylated molybdopterin with the concomitant release of AMP.</text>
</comment>
<comment type="similarity">
    <text evidence="1">Belongs to the MoeA family.</text>
</comment>
<reference evidence="4" key="1">
    <citation type="submission" date="2016-11" db="EMBL/GenBank/DDBJ databases">
        <authorList>
            <person name="Varghese N."/>
            <person name="Submissions S."/>
        </authorList>
    </citation>
    <scope>NUCLEOTIDE SEQUENCE [LARGE SCALE GENOMIC DNA]</scope>
    <source>
        <strain evidence="4">USBA-503</strain>
    </source>
</reference>
<evidence type="ECO:0000313" key="4">
    <source>
        <dbReference type="Proteomes" id="UP000184016"/>
    </source>
</evidence>
<dbReference type="EMBL" id="FRAF01000011">
    <property type="protein sequence ID" value="SHK25941.1"/>
    <property type="molecule type" value="Genomic_DNA"/>
</dbReference>
<sequence length="329" mass="35326">MREVPVEQAVGLVLAHDMTQIVPGKFKGAAFRKGHVIQEEDISRLYDMGKRHIYVMEIDAGELHEDEAAVRMATALAGQGVLLAPVHEGKVVLKAATSGMLWVDKRRVTEMNEIDEISIATKKPYSHVDAGESVAGLRPIPLVIAEEKIAHVERMAREAVGGMAMIDVLPYKPQCIHLVTTGSEIASGRVQDQSGPILREKMARYGLGIAQQVFVGDDTSDIEQAIRSAHAAGATLICVTGGMSVDPDDRTPLAIRNSASQVVSYGTPVLPGSMLMLAYLRETVIFGLPGAVIFDSKTSFDLLLPRVLAGIAITKKDIAQLGVGGWLNA</sequence>
<dbReference type="AlphaFoldDB" id="A0A1M6R0B8"/>
<feature type="domain" description="MoaB/Mog" evidence="2">
    <location>
        <begin position="177"/>
        <end position="310"/>
    </location>
</feature>
<dbReference type="InterPro" id="IPR001453">
    <property type="entry name" value="MoaB/Mog_dom"/>
</dbReference>
<dbReference type="STRING" id="1830138.SAMN05443507_11124"/>
<comment type="pathway">
    <text evidence="1">Cofactor biosynthesis; molybdopterin biosynthesis.</text>
</comment>
<comment type="cofactor">
    <cofactor evidence="1">
        <name>Mg(2+)</name>
        <dbReference type="ChEBI" id="CHEBI:18420"/>
    </cofactor>
</comment>
<dbReference type="GO" id="GO:0005829">
    <property type="term" value="C:cytosol"/>
    <property type="evidence" value="ECO:0007669"/>
    <property type="project" value="TreeGrafter"/>
</dbReference>
<dbReference type="Pfam" id="PF00994">
    <property type="entry name" value="MoCF_biosynth"/>
    <property type="match status" value="1"/>
</dbReference>
<dbReference type="GO" id="GO:0046872">
    <property type="term" value="F:metal ion binding"/>
    <property type="evidence" value="ECO:0007669"/>
    <property type="project" value="UniProtKB-UniRule"/>
</dbReference>
<keyword evidence="1" id="KW-0808">Transferase</keyword>
<keyword evidence="1" id="KW-0500">Molybdenum</keyword>
<evidence type="ECO:0000256" key="1">
    <source>
        <dbReference type="RuleBase" id="RU365090"/>
    </source>
</evidence>
<accession>A0A1M6R0B8</accession>
<dbReference type="SUPFAM" id="SSF53218">
    <property type="entry name" value="Molybdenum cofactor biosynthesis proteins"/>
    <property type="match status" value="1"/>
</dbReference>
<dbReference type="EC" id="2.10.1.1" evidence="1"/>
<dbReference type="Gene3D" id="3.40.980.10">
    <property type="entry name" value="MoaB/Mog-like domain"/>
    <property type="match status" value="1"/>
</dbReference>
<evidence type="ECO:0000259" key="2">
    <source>
        <dbReference type="SMART" id="SM00852"/>
    </source>
</evidence>
<proteinExistence type="inferred from homology"/>
<keyword evidence="1" id="KW-0479">Metal-binding</keyword>
<dbReference type="InterPro" id="IPR038987">
    <property type="entry name" value="MoeA-like"/>
</dbReference>
<gene>
    <name evidence="3" type="ORF">SAMN05443507_11124</name>
</gene>
<dbReference type="PANTHER" id="PTHR10192:SF28">
    <property type="entry name" value="MOLYBDOPTERIN MOLYBDENUMTRANSFERASE"/>
    <property type="match status" value="1"/>
</dbReference>
<protein>
    <recommendedName>
        <fullName evidence="1">Molybdopterin molybdenumtransferase</fullName>
        <ecNumber evidence="1">2.10.1.1</ecNumber>
    </recommendedName>
</protein>
<name>A0A1M6R0B8_9BACL</name>
<keyword evidence="1" id="KW-0501">Molybdenum cofactor biosynthesis</keyword>
<keyword evidence="4" id="KW-1185">Reference proteome</keyword>
<dbReference type="Proteomes" id="UP000184016">
    <property type="component" value="Unassembled WGS sequence"/>
</dbReference>
<dbReference type="CDD" id="cd03522">
    <property type="entry name" value="MoeA_like"/>
    <property type="match status" value="1"/>
</dbReference>
<dbReference type="GO" id="GO:0006777">
    <property type="term" value="P:Mo-molybdopterin cofactor biosynthetic process"/>
    <property type="evidence" value="ECO:0007669"/>
    <property type="project" value="UniProtKB-UniRule"/>
</dbReference>
<organism evidence="3 4">
    <name type="scientific">Alicyclobacillus tolerans</name>
    <dbReference type="NCBI Taxonomy" id="90970"/>
    <lineage>
        <taxon>Bacteria</taxon>
        <taxon>Bacillati</taxon>
        <taxon>Bacillota</taxon>
        <taxon>Bacilli</taxon>
        <taxon>Bacillales</taxon>
        <taxon>Alicyclobacillaceae</taxon>
        <taxon>Alicyclobacillus</taxon>
    </lineage>
</organism>
<evidence type="ECO:0000313" key="3">
    <source>
        <dbReference type="EMBL" id="SHK25941.1"/>
    </source>
</evidence>
<dbReference type="GO" id="GO:0061599">
    <property type="term" value="F:molybdopterin molybdotransferase activity"/>
    <property type="evidence" value="ECO:0007669"/>
    <property type="project" value="UniProtKB-UniRule"/>
</dbReference>
<keyword evidence="1" id="KW-0460">Magnesium</keyword>
<dbReference type="SMART" id="SM00852">
    <property type="entry name" value="MoCF_biosynth"/>
    <property type="match status" value="1"/>
</dbReference>
<dbReference type="UniPathway" id="UPA00344"/>